<dbReference type="GeneID" id="87812187"/>
<keyword evidence="1" id="KW-0853">WD repeat</keyword>
<name>A0AAF0YFP6_9TREE</name>
<feature type="compositionally biased region" description="Polar residues" evidence="2">
    <location>
        <begin position="258"/>
        <end position="276"/>
    </location>
</feature>
<dbReference type="InterPro" id="IPR015943">
    <property type="entry name" value="WD40/YVTN_repeat-like_dom_sf"/>
</dbReference>
<evidence type="ECO:0000313" key="5">
    <source>
        <dbReference type="Proteomes" id="UP000827549"/>
    </source>
</evidence>
<dbReference type="Proteomes" id="UP000827549">
    <property type="component" value="Chromosome 7"/>
</dbReference>
<dbReference type="RefSeq" id="XP_062631548.1">
    <property type="nucleotide sequence ID" value="XM_062775565.1"/>
</dbReference>
<feature type="compositionally biased region" description="Acidic residues" evidence="2">
    <location>
        <begin position="195"/>
        <end position="225"/>
    </location>
</feature>
<dbReference type="Gene3D" id="2.130.10.10">
    <property type="entry name" value="YVTN repeat-like/Quinoprotein amine dehydrogenase"/>
    <property type="match status" value="1"/>
</dbReference>
<dbReference type="SUPFAM" id="SSF50998">
    <property type="entry name" value="Quinoprotein alcohol dehydrogenase-like"/>
    <property type="match status" value="1"/>
</dbReference>
<feature type="repeat" description="WD" evidence="1">
    <location>
        <begin position="540"/>
        <end position="581"/>
    </location>
</feature>
<dbReference type="PANTHER" id="PTHR43991:SF9">
    <property type="entry name" value="DUF2415 DOMAIN-CONTAINING PROTEIN"/>
    <property type="match status" value="1"/>
</dbReference>
<feature type="compositionally biased region" description="Polar residues" evidence="2">
    <location>
        <begin position="226"/>
        <end position="237"/>
    </location>
</feature>
<feature type="compositionally biased region" description="Polar residues" evidence="2">
    <location>
        <begin position="428"/>
        <end position="440"/>
    </location>
</feature>
<protein>
    <submittedName>
        <fullName evidence="4">Purtative protein</fullName>
    </submittedName>
</protein>
<dbReference type="SMART" id="SM00320">
    <property type="entry name" value="WD40"/>
    <property type="match status" value="2"/>
</dbReference>
<feature type="region of interest" description="Disordered" evidence="2">
    <location>
        <begin position="587"/>
        <end position="612"/>
    </location>
</feature>
<sequence>MTRESPSLLGSSELRDVRLVPSSVHAANIAIIHPQLRDLVLPLARGHVLYPRGNAVEEARWRDADDEDDDGDVGISGGMGDKTSPPTASRRGYSGQAVAKTLFKIGFTPTCLTTSGAILACGGQKGELFLCDLPTGDRVQRASPVKPFALNLNLPSRSINNAITILPSYPVGWARRQAEVKRLYGQREPRRRDIDFEDDDESTLRDSDDEDADDLDDDMDIDDDSTTGGAQVLTYPNSIPFGHARRIPILGGDRNRRWSNTTSLSSQSPQYVTSHGSGRHRSPASSSEASRRSRLQRADEPRILVSNNDQTVKMFSLRRVDRERERERDQEAAAAAHARAAPTLVDSRYADFLSHTPLPPPRTLFGSSFGYDSIGLNEGILAQQPQVVPDVREHGRTRHTSNVGNLPYSSGESWSRHRERPRDIALSRASTQTAEQQHQQRALERERSQSQSQARATADGMLLNREIDDSEVEPRKLTRVGGTKFKLAVNHCGLPSLDTTNPAASLSPDLRTMVTVGDSTEVFIYEVLDGGKEFRKIGVYSAATDYGFSTAWSKDGRKFAVASQDGQVTVWDHRTSKPLAIFHSSSCTPGSASAASSPVTSHAMGDTESEDERTPAILIDPVTGDPRLGSSTSGRDAARVVKFSPEGSSRDLLVFSEENYNIHIIDARTFNTHVVVPVPYDLPPPATPAPRRYNRHGVDGGTWGISGVAFDPTGDWLYAGTERTIVEWDMRRYGGGEGGTWAMA</sequence>
<gene>
    <name evidence="4" type="primary">SPCC4G3.03_1</name>
    <name evidence="4" type="ORF">LOC62_07G009024</name>
</gene>
<dbReference type="InterPro" id="IPR001680">
    <property type="entry name" value="WD40_rpt"/>
</dbReference>
<dbReference type="Pfam" id="PF00400">
    <property type="entry name" value="WD40"/>
    <property type="match status" value="2"/>
</dbReference>
<feature type="region of interest" description="Disordered" evidence="2">
    <location>
        <begin position="60"/>
        <end position="92"/>
    </location>
</feature>
<feature type="compositionally biased region" description="Polar residues" evidence="2">
    <location>
        <begin position="587"/>
        <end position="600"/>
    </location>
</feature>
<feature type="domain" description="DUF2415" evidence="3">
    <location>
        <begin position="637"/>
        <end position="677"/>
    </location>
</feature>
<dbReference type="InterPro" id="IPR011047">
    <property type="entry name" value="Quinoprotein_ADH-like_sf"/>
</dbReference>
<evidence type="ECO:0000259" key="3">
    <source>
        <dbReference type="Pfam" id="PF10313"/>
    </source>
</evidence>
<keyword evidence="5" id="KW-1185">Reference proteome</keyword>
<dbReference type="PANTHER" id="PTHR43991">
    <property type="entry name" value="WD REPEAT PROTEIN (AFU_ORTHOLOGUE AFUA_8G05640)-RELATED"/>
    <property type="match status" value="1"/>
</dbReference>
<feature type="region of interest" description="Disordered" evidence="2">
    <location>
        <begin position="191"/>
        <end position="237"/>
    </location>
</feature>
<feature type="region of interest" description="Disordered" evidence="2">
    <location>
        <begin position="395"/>
        <end position="465"/>
    </location>
</feature>
<evidence type="ECO:0000256" key="2">
    <source>
        <dbReference type="SAM" id="MobiDB-lite"/>
    </source>
</evidence>
<evidence type="ECO:0000313" key="4">
    <source>
        <dbReference type="EMBL" id="WOO85522.1"/>
    </source>
</evidence>
<accession>A0AAF0YFP6</accession>
<reference evidence="4" key="1">
    <citation type="submission" date="2023-10" db="EMBL/GenBank/DDBJ databases">
        <authorList>
            <person name="Noh H."/>
        </authorList>
    </citation>
    <scope>NUCLEOTIDE SEQUENCE</scope>
    <source>
        <strain evidence="4">DUCC4014</strain>
    </source>
</reference>
<dbReference type="AlphaFoldDB" id="A0AAF0YFP6"/>
<dbReference type="PROSITE" id="PS50082">
    <property type="entry name" value="WD_REPEATS_2"/>
    <property type="match status" value="1"/>
</dbReference>
<feature type="compositionally biased region" description="Basic and acidic residues" evidence="2">
    <location>
        <begin position="414"/>
        <end position="425"/>
    </location>
</feature>
<feature type="region of interest" description="Disordered" evidence="2">
    <location>
        <begin position="252"/>
        <end position="307"/>
    </location>
</feature>
<dbReference type="Pfam" id="PF10313">
    <property type="entry name" value="DUF2415"/>
    <property type="match status" value="1"/>
</dbReference>
<evidence type="ECO:0000256" key="1">
    <source>
        <dbReference type="PROSITE-ProRule" id="PRU00221"/>
    </source>
</evidence>
<dbReference type="EMBL" id="CP086720">
    <property type="protein sequence ID" value="WOO85522.1"/>
    <property type="molecule type" value="Genomic_DNA"/>
</dbReference>
<proteinExistence type="predicted"/>
<dbReference type="InterPro" id="IPR019417">
    <property type="entry name" value="DUF2415"/>
</dbReference>
<feature type="compositionally biased region" description="Polar residues" evidence="2">
    <location>
        <begin position="400"/>
        <end position="413"/>
    </location>
</feature>
<organism evidence="4 5">
    <name type="scientific">Vanrija pseudolonga</name>
    <dbReference type="NCBI Taxonomy" id="143232"/>
    <lineage>
        <taxon>Eukaryota</taxon>
        <taxon>Fungi</taxon>
        <taxon>Dikarya</taxon>
        <taxon>Basidiomycota</taxon>
        <taxon>Agaricomycotina</taxon>
        <taxon>Tremellomycetes</taxon>
        <taxon>Trichosporonales</taxon>
        <taxon>Trichosporonaceae</taxon>
        <taxon>Vanrija</taxon>
    </lineage>
</organism>